<dbReference type="InterPro" id="IPR037217">
    <property type="entry name" value="Trp/Indoleamine_2_3_dOase-like"/>
</dbReference>
<keyword evidence="2 4" id="KW-0479">Metal-binding</keyword>
<dbReference type="SUPFAM" id="SSF140959">
    <property type="entry name" value="Indolic compounds 2,3-dioxygenase-like"/>
    <property type="match status" value="1"/>
</dbReference>
<organism evidence="5 6">
    <name type="scientific">Batillaria attramentaria</name>
    <dbReference type="NCBI Taxonomy" id="370345"/>
    <lineage>
        <taxon>Eukaryota</taxon>
        <taxon>Metazoa</taxon>
        <taxon>Spiralia</taxon>
        <taxon>Lophotrochozoa</taxon>
        <taxon>Mollusca</taxon>
        <taxon>Gastropoda</taxon>
        <taxon>Caenogastropoda</taxon>
        <taxon>Sorbeoconcha</taxon>
        <taxon>Cerithioidea</taxon>
        <taxon>Batillariidae</taxon>
        <taxon>Batillaria</taxon>
    </lineage>
</organism>
<gene>
    <name evidence="5" type="ORF">BaRGS_00014320</name>
</gene>
<evidence type="ECO:0000313" key="5">
    <source>
        <dbReference type="EMBL" id="KAK7494428.1"/>
    </source>
</evidence>
<dbReference type="EMBL" id="JACVVK020000083">
    <property type="protein sequence ID" value="KAK7494428.1"/>
    <property type="molecule type" value="Genomic_DNA"/>
</dbReference>
<name>A0ABD0L593_9CAEN</name>
<sequence>MSLRLDEFHVSETFGFVLENPLAALPDYFEPWNQLAREMPELVAQDKMRQEVDKMPLLEWTNLSGHREKRLAHFQLTIIASGYVWQHGDSGASKSIPACVAVPLYHVSEELGLQPILGHPGLALANWARINPNGPVSLENLRCLYHLPGGKESEWFFIVTTMIELTFAQCIKSILSGVHGTQSGDEGVVLASLQHITDTVKQMKVVLSHMHDKLSADTFFNIIRPYLGGWGGENNPLPHGLVYEGVSDQPIQAIGGSAAQSTTLQALDALLGVEHADVEKKNFLLKMRSYMPPDHCRFVEAIENQPKKLRDFVFSSKNKELQTVYNACVSAIVDFRSYHIQIVTKYIVQASAKAKQAEGKRFESLDKKGTGGTSIMPFLKTLRDDTRNQCIPTGISENGDQ</sequence>
<dbReference type="GO" id="GO:0016702">
    <property type="term" value="F:oxidoreductase activity, acting on single donors with incorporation of molecular oxygen, incorporation of two atoms of oxygen"/>
    <property type="evidence" value="ECO:0007669"/>
    <property type="project" value="UniProtKB-ARBA"/>
</dbReference>
<dbReference type="PANTHER" id="PTHR28657:SF5">
    <property type="entry name" value="INDOLEAMINE 2,3-DIOXYGENASE"/>
    <property type="match status" value="1"/>
</dbReference>
<protein>
    <recommendedName>
        <fullName evidence="7">Indoleamine 2,3-dioxygenase</fullName>
    </recommendedName>
</protein>
<dbReference type="Pfam" id="PF01231">
    <property type="entry name" value="IDO"/>
    <property type="match status" value="1"/>
</dbReference>
<evidence type="ECO:0008006" key="7">
    <source>
        <dbReference type="Google" id="ProtNLM"/>
    </source>
</evidence>
<feature type="binding site" description="proximal binding residue" evidence="4">
    <location>
        <position position="339"/>
    </location>
    <ligand>
        <name>heme b</name>
        <dbReference type="ChEBI" id="CHEBI:60344"/>
    </ligand>
    <ligandPart>
        <name>Fe</name>
        <dbReference type="ChEBI" id="CHEBI:18248"/>
    </ligandPart>
</feature>
<evidence type="ECO:0000256" key="4">
    <source>
        <dbReference type="PIRSR" id="PIRSR600898-1"/>
    </source>
</evidence>
<evidence type="ECO:0000256" key="1">
    <source>
        <dbReference type="ARBA" id="ARBA00007119"/>
    </source>
</evidence>
<reference evidence="5 6" key="1">
    <citation type="journal article" date="2023" name="Sci. Data">
        <title>Genome assembly of the Korean intertidal mud-creeper Batillaria attramentaria.</title>
        <authorList>
            <person name="Patra A.K."/>
            <person name="Ho P.T."/>
            <person name="Jun S."/>
            <person name="Lee S.J."/>
            <person name="Kim Y."/>
            <person name="Won Y.J."/>
        </authorList>
    </citation>
    <scope>NUCLEOTIDE SEQUENCE [LARGE SCALE GENOMIC DNA]</scope>
    <source>
        <strain evidence="5">Wonlab-2016</strain>
    </source>
</reference>
<proteinExistence type="inferred from homology"/>
<comment type="caution">
    <text evidence="5">The sequence shown here is derived from an EMBL/GenBank/DDBJ whole genome shotgun (WGS) entry which is preliminary data.</text>
</comment>
<keyword evidence="6" id="KW-1185">Reference proteome</keyword>
<dbReference type="Gene3D" id="1.20.58.480">
    <property type="match status" value="1"/>
</dbReference>
<evidence type="ECO:0000256" key="2">
    <source>
        <dbReference type="ARBA" id="ARBA00022723"/>
    </source>
</evidence>
<dbReference type="Proteomes" id="UP001519460">
    <property type="component" value="Unassembled WGS sequence"/>
</dbReference>
<evidence type="ECO:0000256" key="3">
    <source>
        <dbReference type="ARBA" id="ARBA00023004"/>
    </source>
</evidence>
<comment type="similarity">
    <text evidence="1">Belongs to the indoleamine 2,3-dioxygenase family.</text>
</comment>
<keyword evidence="3 4" id="KW-0408">Iron</keyword>
<dbReference type="GO" id="GO:0006569">
    <property type="term" value="P:L-tryptophan catabolic process"/>
    <property type="evidence" value="ECO:0007669"/>
    <property type="project" value="UniProtKB-ARBA"/>
</dbReference>
<evidence type="ECO:0000313" key="6">
    <source>
        <dbReference type="Proteomes" id="UP001519460"/>
    </source>
</evidence>
<dbReference type="PANTHER" id="PTHR28657">
    <property type="entry name" value="INDOLEAMINE 2,3-DIOXYGENASE"/>
    <property type="match status" value="1"/>
</dbReference>
<keyword evidence="4" id="KW-0349">Heme</keyword>
<dbReference type="AlphaFoldDB" id="A0ABD0L593"/>
<dbReference type="GO" id="GO:0046872">
    <property type="term" value="F:metal ion binding"/>
    <property type="evidence" value="ECO:0007669"/>
    <property type="project" value="UniProtKB-KW"/>
</dbReference>
<dbReference type="InterPro" id="IPR000898">
    <property type="entry name" value="Indolamine_dOase"/>
</dbReference>
<accession>A0ABD0L593</accession>